<dbReference type="OrthoDB" id="1751331at2759"/>
<dbReference type="GO" id="GO:0008270">
    <property type="term" value="F:zinc ion binding"/>
    <property type="evidence" value="ECO:0007669"/>
    <property type="project" value="UniProtKB-KW"/>
</dbReference>
<dbReference type="NCBIfam" id="TIGR00617">
    <property type="entry name" value="rpa1"/>
    <property type="match status" value="1"/>
</dbReference>
<dbReference type="FunFam" id="2.40.50.140:FF:000090">
    <property type="entry name" value="Replication protein A subunit"/>
    <property type="match status" value="1"/>
</dbReference>
<dbReference type="InterPro" id="IPR013955">
    <property type="entry name" value="Rep_factor-A_C"/>
</dbReference>
<comment type="function">
    <text evidence="9 11">As part of the heterotrimeric replication protein A complex (RPA/RP-A), binds and stabilizes single-stranded DNA intermediates, that form during DNA replication or upon DNA stress. It prevents their reannealing and in parallel, recruits and activates different proteins and complexes involved in DNA metabolism. Thereby, it plays an essential role both in DNA replication and the cellular response to DNA damage.</text>
</comment>
<dbReference type="Pfam" id="PF16900">
    <property type="entry name" value="REPA_OB_2"/>
    <property type="match status" value="1"/>
</dbReference>
<feature type="domain" description="OB" evidence="12">
    <location>
        <begin position="158"/>
        <end position="239"/>
    </location>
</feature>
<comment type="similarity">
    <text evidence="2 11">Belongs to the replication factor A protein 1 family.</text>
</comment>
<evidence type="ECO:0000256" key="6">
    <source>
        <dbReference type="ARBA" id="ARBA00022833"/>
    </source>
</evidence>
<dbReference type="InterPro" id="IPR047192">
    <property type="entry name" value="Euk_RPA1_DBD_C"/>
</dbReference>
<dbReference type="GO" id="GO:0006310">
    <property type="term" value="P:DNA recombination"/>
    <property type="evidence" value="ECO:0007669"/>
    <property type="project" value="InterPro"/>
</dbReference>
<feature type="domain" description="Replication factor-A protein 1 N-terminal" evidence="13">
    <location>
        <begin position="10"/>
        <end position="107"/>
    </location>
</feature>
<comment type="subcellular location">
    <subcellularLocation>
        <location evidence="1 11">Nucleus</location>
    </subcellularLocation>
</comment>
<sequence>MLSVMEDDGLTTGAIQRLLNKENVHKPVLQISDLKAIRNDSAERCRIVLFDGADCLTYAMLGAHLTNTASDNHIDKYAVVRLEKYMWYTVRESSRDILVVLGLTVIRKGTDVGRTLWRPSISIFSTPSTAPVAASFESSSSGGIIPIAQLTPSYPGRTIRVRVTYKTAVRGWSNSRGPGKLFSLHLLDESGEISATAFNQDCDRLYDAIQVNKVYDISNYIVKPPKDPSYSIFEHEYELLFTSETVVYPCPDDPPNIPKLKLKSVPISNVPYVTENSVFDVIGICSWTGDVRTVKKRSTNEDLKKRDILLVDESRTDVSLPLWGDQAEKFHGAGNPVIAVKGVRVSRYNGDISLSMLFSGALHVNPDIPEAQALSNWYKENVSSPTRSLSAHSSELLDHGEPNWKCLAQVEKEHLGGKGTPKYYSVMGCLSVVRVENAMYKACASESCKNKKVLDLEDGNYLCEKCGRETNEFKWWPLITGRSTIADFSGCQKIACFGEQVEKLVGVSAEELGKMYEASGSSNYDFEEALWDATFKRFIFRLRVAKEAYNNEIILKTTVVDVAPVSCNIEARRLLQRIQELSARIAAATH</sequence>
<evidence type="ECO:0000259" key="14">
    <source>
        <dbReference type="Pfam" id="PF08646"/>
    </source>
</evidence>
<dbReference type="GO" id="GO:0006260">
    <property type="term" value="P:DNA replication"/>
    <property type="evidence" value="ECO:0007669"/>
    <property type="project" value="UniProtKB-KW"/>
</dbReference>
<evidence type="ECO:0000256" key="2">
    <source>
        <dbReference type="ARBA" id="ARBA00005690"/>
    </source>
</evidence>
<organism evidence="16">
    <name type="scientific">Rhipicephalus microplus</name>
    <name type="common">Cattle tick</name>
    <name type="synonym">Boophilus microplus</name>
    <dbReference type="NCBI Taxonomy" id="6941"/>
    <lineage>
        <taxon>Eukaryota</taxon>
        <taxon>Metazoa</taxon>
        <taxon>Ecdysozoa</taxon>
        <taxon>Arthropoda</taxon>
        <taxon>Chelicerata</taxon>
        <taxon>Arachnida</taxon>
        <taxon>Acari</taxon>
        <taxon>Parasitiformes</taxon>
        <taxon>Ixodida</taxon>
        <taxon>Ixodoidea</taxon>
        <taxon>Ixodidae</taxon>
        <taxon>Rhipicephalinae</taxon>
        <taxon>Rhipicephalus</taxon>
        <taxon>Boophilus</taxon>
    </lineage>
</organism>
<evidence type="ECO:0000256" key="7">
    <source>
        <dbReference type="ARBA" id="ARBA00023125"/>
    </source>
</evidence>
<evidence type="ECO:0000313" key="16">
    <source>
        <dbReference type="EMBL" id="NOV34543.1"/>
    </source>
</evidence>
<dbReference type="Gene3D" id="2.20.25.10">
    <property type="match status" value="1"/>
</dbReference>
<accession>A0A6M2CLU3</accession>
<dbReference type="Gene3D" id="2.40.50.140">
    <property type="entry name" value="Nucleic acid-binding proteins"/>
    <property type="match status" value="4"/>
</dbReference>
<dbReference type="InterPro" id="IPR031657">
    <property type="entry name" value="REPA_OB_2"/>
</dbReference>
<dbReference type="Pfam" id="PF01336">
    <property type="entry name" value="tRNA_anti-codon"/>
    <property type="match status" value="1"/>
</dbReference>
<evidence type="ECO:0000256" key="10">
    <source>
        <dbReference type="ARBA" id="ARBA00062035"/>
    </source>
</evidence>
<keyword evidence="6 11" id="KW-0862">Zinc</keyword>
<dbReference type="InterPro" id="IPR012340">
    <property type="entry name" value="NA-bd_OB-fold"/>
</dbReference>
<dbReference type="VEuPathDB" id="VectorBase:LOC119175126"/>
<dbReference type="GO" id="GO:0006281">
    <property type="term" value="P:DNA repair"/>
    <property type="evidence" value="ECO:0007669"/>
    <property type="project" value="InterPro"/>
</dbReference>
<evidence type="ECO:0000256" key="11">
    <source>
        <dbReference type="RuleBase" id="RU364130"/>
    </source>
</evidence>
<keyword evidence="4 11" id="KW-0479">Metal-binding</keyword>
<evidence type="ECO:0000256" key="9">
    <source>
        <dbReference type="ARBA" id="ARBA00058595"/>
    </source>
</evidence>
<keyword evidence="8 11" id="KW-0539">Nucleus</keyword>
<dbReference type="Pfam" id="PF08646">
    <property type="entry name" value="Rep_fac-A_C"/>
    <property type="match status" value="1"/>
</dbReference>
<dbReference type="PANTHER" id="PTHR47165">
    <property type="entry name" value="OS03G0429900 PROTEIN"/>
    <property type="match status" value="1"/>
</dbReference>
<dbReference type="FunFam" id="2.40.50.140:FF:000041">
    <property type="entry name" value="Replication protein A subunit"/>
    <property type="match status" value="1"/>
</dbReference>
<evidence type="ECO:0000256" key="4">
    <source>
        <dbReference type="ARBA" id="ARBA00022723"/>
    </source>
</evidence>
<keyword evidence="5 11" id="KW-0863">Zinc-finger</keyword>
<proteinExistence type="inferred from homology"/>
<dbReference type="AlphaFoldDB" id="A0A6M2CLU3"/>
<dbReference type="CDD" id="cd04476">
    <property type="entry name" value="RPA1_DBD_C"/>
    <property type="match status" value="1"/>
</dbReference>
<evidence type="ECO:0000256" key="3">
    <source>
        <dbReference type="ARBA" id="ARBA00022705"/>
    </source>
</evidence>
<evidence type="ECO:0000256" key="5">
    <source>
        <dbReference type="ARBA" id="ARBA00022771"/>
    </source>
</evidence>
<evidence type="ECO:0000256" key="8">
    <source>
        <dbReference type="ARBA" id="ARBA00023242"/>
    </source>
</evidence>
<evidence type="ECO:0000259" key="13">
    <source>
        <dbReference type="Pfam" id="PF04057"/>
    </source>
</evidence>
<dbReference type="EMBL" id="GHWJ01001806">
    <property type="protein sequence ID" value="NOV34543.1"/>
    <property type="molecule type" value="Transcribed_RNA"/>
</dbReference>
<evidence type="ECO:0000259" key="15">
    <source>
        <dbReference type="Pfam" id="PF16900"/>
    </source>
</evidence>
<evidence type="ECO:0000259" key="12">
    <source>
        <dbReference type="Pfam" id="PF01336"/>
    </source>
</evidence>
<dbReference type="InterPro" id="IPR007199">
    <property type="entry name" value="Rep_factor-A_N"/>
</dbReference>
<reference evidence="16" key="1">
    <citation type="submission" date="2019-09" db="EMBL/GenBank/DDBJ databases">
        <title>Organ-specific transcriptomic study of the physiology of the cattle tick, Rhipicephalus microplus.</title>
        <authorList>
            <person name="Tirloni L."/>
            <person name="Braz G."/>
            <person name="Gandara A.C.P."/>
            <person name="Sabadin G.A."/>
            <person name="da Silva R.M."/>
            <person name="Guizzo M.G."/>
            <person name="Machado J.A."/>
            <person name="Costa E.P."/>
            <person name="Gomes H.F."/>
            <person name="Moraes J."/>
            <person name="Mota M.B.S."/>
            <person name="Mesquita R.D."/>
            <person name="Alvarenga P.H."/>
            <person name="Alves F."/>
            <person name="Seixas A."/>
            <person name="da Fonseca R.N."/>
            <person name="Fogaca A."/>
            <person name="Logullo C."/>
            <person name="Tanaka A."/>
            <person name="Daffre S."/>
            <person name="Termignoni C."/>
            <person name="Vaz I.S.Jr."/>
            <person name="Oliveira P.L."/>
            <person name="Ribeiro J.M."/>
        </authorList>
    </citation>
    <scope>NUCLEOTIDE SEQUENCE</scope>
    <source>
        <strain evidence="16">Porto Alegre</strain>
    </source>
</reference>
<dbReference type="InterPro" id="IPR004591">
    <property type="entry name" value="Rfa1"/>
</dbReference>
<evidence type="ECO:0000256" key="1">
    <source>
        <dbReference type="ARBA" id="ARBA00004123"/>
    </source>
</evidence>
<dbReference type="GO" id="GO:0005634">
    <property type="term" value="C:nucleus"/>
    <property type="evidence" value="ECO:0007669"/>
    <property type="project" value="UniProtKB-SubCell"/>
</dbReference>
<protein>
    <recommendedName>
        <fullName evidence="11">Replication protein A subunit</fullName>
    </recommendedName>
</protein>
<name>A0A6M2CLU3_RHIMP</name>
<dbReference type="PANTHER" id="PTHR47165:SF4">
    <property type="entry name" value="OS03G0429900 PROTEIN"/>
    <property type="match status" value="1"/>
</dbReference>
<dbReference type="Pfam" id="PF04057">
    <property type="entry name" value="Rep-A_N"/>
    <property type="match status" value="1"/>
</dbReference>
<dbReference type="CDD" id="cd04474">
    <property type="entry name" value="RPA1_DBD_A"/>
    <property type="match status" value="1"/>
</dbReference>
<feature type="domain" description="Replication protein A OB" evidence="15">
    <location>
        <begin position="267"/>
        <end position="365"/>
    </location>
</feature>
<comment type="subunit">
    <text evidence="10 11">Component of the heterotrimeric canonical replication protein A complex (RPA).</text>
</comment>
<keyword evidence="3 11" id="KW-0235">DNA replication</keyword>
<dbReference type="InterPro" id="IPR004365">
    <property type="entry name" value="NA-bd_OB_tRNA"/>
</dbReference>
<dbReference type="CDD" id="cd04475">
    <property type="entry name" value="RPA1_DBD_B"/>
    <property type="match status" value="1"/>
</dbReference>
<dbReference type="SUPFAM" id="SSF50249">
    <property type="entry name" value="Nucleic acid-binding proteins"/>
    <property type="match status" value="4"/>
</dbReference>
<dbReference type="FunFam" id="2.40.50.140:FF:000064">
    <property type="entry name" value="Replication protein A subunit"/>
    <property type="match status" value="1"/>
</dbReference>
<feature type="domain" description="Replication factor A C-terminal" evidence="14">
    <location>
        <begin position="423"/>
        <end position="574"/>
    </location>
</feature>
<dbReference type="VEuPathDB" id="VectorBase:LOC119161490"/>
<dbReference type="GO" id="GO:0003677">
    <property type="term" value="F:DNA binding"/>
    <property type="evidence" value="ECO:0007669"/>
    <property type="project" value="UniProtKB-KW"/>
</dbReference>
<keyword evidence="7 11" id="KW-0238">DNA-binding</keyword>